<dbReference type="Pfam" id="PF02169">
    <property type="entry name" value="LPP20"/>
    <property type="match status" value="1"/>
</dbReference>
<comment type="caution">
    <text evidence="3">The sequence shown here is derived from an EMBL/GenBank/DDBJ whole genome shotgun (WGS) entry which is preliminary data.</text>
</comment>
<feature type="domain" description="Lipoprotein LPP20-like" evidence="2">
    <location>
        <begin position="42"/>
        <end position="149"/>
    </location>
</feature>
<accession>A0A6M1T8W9</accession>
<gene>
    <name evidence="3" type="ORF">G3569_04140</name>
</gene>
<dbReference type="Gene3D" id="3.10.28.20">
    <property type="entry name" value="Acetamidase/Formamidase-like domains"/>
    <property type="match status" value="1"/>
</dbReference>
<dbReference type="RefSeq" id="WP_165266373.1">
    <property type="nucleotide sequence ID" value="NZ_JAALLS010000003.1"/>
</dbReference>
<keyword evidence="4" id="KW-1185">Reference proteome</keyword>
<evidence type="ECO:0000256" key="1">
    <source>
        <dbReference type="SAM" id="SignalP"/>
    </source>
</evidence>
<keyword evidence="1" id="KW-0732">Signal</keyword>
<dbReference type="Proteomes" id="UP000479132">
    <property type="component" value="Unassembled WGS sequence"/>
</dbReference>
<reference evidence="3 4" key="1">
    <citation type="submission" date="2020-02" db="EMBL/GenBank/DDBJ databases">
        <title>Aliifodinibius halophilus 2W32, complete genome.</title>
        <authorList>
            <person name="Li Y."/>
            <person name="Wu S."/>
        </authorList>
    </citation>
    <scope>NUCLEOTIDE SEQUENCE [LARGE SCALE GENOMIC DNA]</scope>
    <source>
        <strain evidence="3 4">2W32</strain>
    </source>
</reference>
<dbReference type="PROSITE" id="PS51257">
    <property type="entry name" value="PROKAR_LIPOPROTEIN"/>
    <property type="match status" value="1"/>
</dbReference>
<dbReference type="InterPro" id="IPR024952">
    <property type="entry name" value="LPP20-like_dom"/>
</dbReference>
<organism evidence="3 4">
    <name type="scientific">Fodinibius halophilus</name>
    <dbReference type="NCBI Taxonomy" id="1736908"/>
    <lineage>
        <taxon>Bacteria</taxon>
        <taxon>Pseudomonadati</taxon>
        <taxon>Balneolota</taxon>
        <taxon>Balneolia</taxon>
        <taxon>Balneolales</taxon>
        <taxon>Balneolaceae</taxon>
        <taxon>Fodinibius</taxon>
    </lineage>
</organism>
<protein>
    <recommendedName>
        <fullName evidence="2">Lipoprotein LPP20-like domain-containing protein</fullName>
    </recommendedName>
</protein>
<sequence length="356" mass="40245">MIKAVQIFSSRLLLSFIPLLVMAMVGSSCATMAQSESSNELPSWVNNPEEQFSDQQYLMAVGSAPSRQEAKNQAHANLAKIFVSKVEVDENTVQEFEETNSSDGETTIKERTYLITDSNIQSDQQMKNVQIEEVYEADNGTFYALAVMDRMKTSQMYTEEINRRQNAIKSYQKKAEQTGSKLEQLIYMKQALMHARMNKMLANQRAILVGTTTQGISEDTSVPAISQAYRMAKKECTIRIKGEEIPREVKLTLARELQNEGFTISQSGDNVVVDIALNLTMKPIDMGRENAKFFQWALQVESQNKETGSYFSTYSVRGREGGMNKANAKERTTQAIQKKISSEFYDFINEELLSIK</sequence>
<feature type="signal peptide" evidence="1">
    <location>
        <begin position="1"/>
        <end position="23"/>
    </location>
</feature>
<evidence type="ECO:0000259" key="2">
    <source>
        <dbReference type="Pfam" id="PF02169"/>
    </source>
</evidence>
<proteinExistence type="predicted"/>
<dbReference type="AlphaFoldDB" id="A0A6M1T8W9"/>
<feature type="chain" id="PRO_5026961868" description="Lipoprotein LPP20-like domain-containing protein" evidence="1">
    <location>
        <begin position="24"/>
        <end position="356"/>
    </location>
</feature>
<dbReference type="EMBL" id="JAALLS010000003">
    <property type="protein sequence ID" value="NGP87534.1"/>
    <property type="molecule type" value="Genomic_DNA"/>
</dbReference>
<evidence type="ECO:0000313" key="3">
    <source>
        <dbReference type="EMBL" id="NGP87534.1"/>
    </source>
</evidence>
<name>A0A6M1T8W9_9BACT</name>
<evidence type="ECO:0000313" key="4">
    <source>
        <dbReference type="Proteomes" id="UP000479132"/>
    </source>
</evidence>